<dbReference type="HOGENOM" id="CLU_007764_2_1_5"/>
<keyword evidence="12 15" id="KW-0464">Manganese</keyword>
<dbReference type="InterPro" id="IPR004150">
    <property type="entry name" value="NAD_DNA_ligase_OB"/>
</dbReference>
<dbReference type="InterPro" id="IPR013839">
    <property type="entry name" value="DNAligase_adenylation"/>
</dbReference>
<keyword evidence="4 15" id="KW-0436">Ligase</keyword>
<dbReference type="GO" id="GO:0006281">
    <property type="term" value="P:DNA repair"/>
    <property type="evidence" value="ECO:0007669"/>
    <property type="project" value="UniProtKB-KW"/>
</dbReference>
<dbReference type="InterPro" id="IPR013840">
    <property type="entry name" value="DNAligase_N"/>
</dbReference>
<dbReference type="Pfam" id="PF03119">
    <property type="entry name" value="DNA_ligase_ZBD"/>
    <property type="match status" value="1"/>
</dbReference>
<dbReference type="GO" id="GO:0046872">
    <property type="term" value="F:metal ion binding"/>
    <property type="evidence" value="ECO:0007669"/>
    <property type="project" value="UniProtKB-KW"/>
</dbReference>
<dbReference type="PATRIC" id="fig|1150469.3.peg.2591"/>
<dbReference type="eggNOG" id="COG0272">
    <property type="taxonomic scope" value="Bacteria"/>
</dbReference>
<dbReference type="InterPro" id="IPR001679">
    <property type="entry name" value="DNA_ligase"/>
</dbReference>
<dbReference type="GO" id="GO:0005829">
    <property type="term" value="C:cytosol"/>
    <property type="evidence" value="ECO:0007669"/>
    <property type="project" value="TreeGrafter"/>
</dbReference>
<evidence type="ECO:0000256" key="13">
    <source>
        <dbReference type="ARBA" id="ARBA00034005"/>
    </source>
</evidence>
<dbReference type="NCBIfam" id="TIGR00575">
    <property type="entry name" value="dnlj"/>
    <property type="match status" value="1"/>
</dbReference>
<evidence type="ECO:0000259" key="16">
    <source>
        <dbReference type="PROSITE" id="PS50172"/>
    </source>
</evidence>
<dbReference type="InterPro" id="IPR041663">
    <property type="entry name" value="DisA/LigA_HHH"/>
</dbReference>
<evidence type="ECO:0000256" key="5">
    <source>
        <dbReference type="ARBA" id="ARBA00022705"/>
    </source>
</evidence>
<comment type="function">
    <text evidence="1 15">DNA ligase that catalyzes the formation of phosphodiester linkages between 5'-phosphoryl and 3'-hydroxyl groups in double-stranded DNA using NAD as a coenzyme and as the energy source for the reaction. It is essential for DNA replication and repair of damaged DNA.</text>
</comment>
<evidence type="ECO:0000256" key="11">
    <source>
        <dbReference type="ARBA" id="ARBA00023204"/>
    </source>
</evidence>
<evidence type="ECO:0000256" key="14">
    <source>
        <dbReference type="ARBA" id="ARBA00060881"/>
    </source>
</evidence>
<dbReference type="GO" id="GO:0003677">
    <property type="term" value="F:DNA binding"/>
    <property type="evidence" value="ECO:0007669"/>
    <property type="project" value="InterPro"/>
</dbReference>
<evidence type="ECO:0000256" key="2">
    <source>
        <dbReference type="ARBA" id="ARBA00012722"/>
    </source>
</evidence>
<evidence type="ECO:0000256" key="4">
    <source>
        <dbReference type="ARBA" id="ARBA00022598"/>
    </source>
</evidence>
<keyword evidence="6 15" id="KW-0479">Metal-binding</keyword>
<feature type="binding site" evidence="15">
    <location>
        <begin position="111"/>
        <end position="112"/>
    </location>
    <ligand>
        <name>NAD(+)</name>
        <dbReference type="ChEBI" id="CHEBI:57540"/>
    </ligand>
</feature>
<keyword evidence="10 15" id="KW-0520">NAD</keyword>
<feature type="binding site" evidence="15">
    <location>
        <position position="145"/>
    </location>
    <ligand>
        <name>NAD(+)</name>
        <dbReference type="ChEBI" id="CHEBI:57540"/>
    </ligand>
</feature>
<evidence type="ECO:0000256" key="12">
    <source>
        <dbReference type="ARBA" id="ARBA00023211"/>
    </source>
</evidence>
<keyword evidence="9 15" id="KW-0460">Magnesium</keyword>
<feature type="binding site" evidence="15">
    <location>
        <position position="465"/>
    </location>
    <ligand>
        <name>Zn(2+)</name>
        <dbReference type="ChEBI" id="CHEBI:29105"/>
    </ligand>
</feature>
<dbReference type="NCBIfam" id="NF005932">
    <property type="entry name" value="PRK07956.1"/>
    <property type="match status" value="1"/>
</dbReference>
<feature type="active site" description="N6-AMP-lysine intermediate" evidence="15">
    <location>
        <position position="147"/>
    </location>
</feature>
<dbReference type="InterPro" id="IPR010994">
    <property type="entry name" value="RuvA_2-like"/>
</dbReference>
<dbReference type="CDD" id="cd00114">
    <property type="entry name" value="LIGANc"/>
    <property type="match status" value="1"/>
</dbReference>
<reference evidence="17 18" key="1">
    <citation type="submission" date="2012-02" db="EMBL/GenBank/DDBJ databases">
        <title>Shotgun genome sequence of Phaeospirillum photometricum DSM 122.</title>
        <authorList>
            <person name="Duquesne K."/>
            <person name="Sturgis J."/>
        </authorList>
    </citation>
    <scope>NUCLEOTIDE SEQUENCE [LARGE SCALE GENOMIC DNA]</scope>
    <source>
        <strain evidence="18">DSM122</strain>
    </source>
</reference>
<dbReference type="Pfam" id="PF12826">
    <property type="entry name" value="HHH_2"/>
    <property type="match status" value="1"/>
</dbReference>
<keyword evidence="5 15" id="KW-0235">DNA replication</keyword>
<dbReference type="Gene3D" id="2.40.50.140">
    <property type="entry name" value="Nucleic acid-binding proteins"/>
    <property type="match status" value="1"/>
</dbReference>
<dbReference type="InterPro" id="IPR001357">
    <property type="entry name" value="BRCT_dom"/>
</dbReference>
<sequence>MAGPPRTSPFFRKNQAEVWRSAMADVALMTAEEADAEMVRLVQALAHHDRLYYEKNAPEISDGEYDVLRQRLLDLEVRFPGLKRLDSPSDRVSGTVADGFASVRHVVPMLSLANAFSDDEVREFDARIRRFLGLGDDDTVAYVAEPKIDGLSFSARYENGRYVRGATRGDGTTGEDITANLATLADLPQTLRGDHLPSVLEIRGEVFMRKGDFRALNERQAAAGAKIFANPRNAAAGSLRQLNPAITAERPLSLYAYAAGEAEGLDTGLLTQNAFLEQLRVWGFPVHPLACLCPDVPALLAATAALAHQRADLDHDIDGVVFKVDRLDWQQRLGTVSRAPRWGIARKFPAEEVETRINKIVIQVGRTGTLTPVAELEPVTVGGVVVSRATLHNEDEIRRKDIREGDRVLVRRAGDVIPQVVASLAHERPADLAPFVFPETCPVCGAHAVRPEGEVARRCTGGLTCPAQAVERLKHFVSRNALDIEGLGERSLEEFYQEGLVRAPADLFTLEERDRAPTNLKRLQAREGWGPKSVANLFDALNQRRAGVPLERFIFALGIPQVGQATARLLAQHYTTLERWRAAMIEAADETGPAHAGLIGIEGVGPALARDLVAFFAEPHNTEALDALLATGLVVTPAAAPVQSGALAGKTIVFTGTLATLTRAEAKAKALALGAKVTSTVSAKTDYVVVGADAGSKETKARDLGLTLLSEEDFKALPSP</sequence>
<name>H6SLR3_PARPM</name>
<dbReference type="Pfam" id="PF01653">
    <property type="entry name" value="DNA_ligase_aden"/>
    <property type="match status" value="1"/>
</dbReference>
<dbReference type="PIRSF" id="PIRSF001604">
    <property type="entry name" value="LigA"/>
    <property type="match status" value="1"/>
</dbReference>
<dbReference type="InterPro" id="IPR036420">
    <property type="entry name" value="BRCT_dom_sf"/>
</dbReference>
<evidence type="ECO:0000256" key="6">
    <source>
        <dbReference type="ARBA" id="ARBA00022723"/>
    </source>
</evidence>
<proteinExistence type="inferred from homology"/>
<dbReference type="InterPro" id="IPR012340">
    <property type="entry name" value="NA-bd_OB-fold"/>
</dbReference>
<keyword evidence="11 15" id="KW-0234">DNA repair</keyword>
<evidence type="ECO:0000256" key="9">
    <source>
        <dbReference type="ARBA" id="ARBA00022842"/>
    </source>
</evidence>
<dbReference type="InterPro" id="IPR033136">
    <property type="entry name" value="DNA_ligase_CS"/>
</dbReference>
<dbReference type="PANTHER" id="PTHR23389:SF9">
    <property type="entry name" value="DNA LIGASE"/>
    <property type="match status" value="1"/>
</dbReference>
<dbReference type="Pfam" id="PF03120">
    <property type="entry name" value="OB_DNA_ligase"/>
    <property type="match status" value="1"/>
</dbReference>
<evidence type="ECO:0000256" key="15">
    <source>
        <dbReference type="HAMAP-Rule" id="MF_01588"/>
    </source>
</evidence>
<feature type="binding site" evidence="15">
    <location>
        <position position="168"/>
    </location>
    <ligand>
        <name>NAD(+)</name>
        <dbReference type="ChEBI" id="CHEBI:57540"/>
    </ligand>
</feature>
<evidence type="ECO:0000256" key="7">
    <source>
        <dbReference type="ARBA" id="ARBA00022763"/>
    </source>
</evidence>
<dbReference type="EMBL" id="HE663493">
    <property type="protein sequence ID" value="CCG08928.1"/>
    <property type="molecule type" value="Genomic_DNA"/>
</dbReference>
<comment type="caution">
    <text evidence="15">Lacks conserved residue(s) required for the propagation of feature annotation.</text>
</comment>
<feature type="binding site" evidence="15">
    <location>
        <position position="347"/>
    </location>
    <ligand>
        <name>NAD(+)</name>
        <dbReference type="ChEBI" id="CHEBI:57540"/>
    </ligand>
</feature>
<dbReference type="HAMAP" id="MF_01588">
    <property type="entry name" value="DNA_ligase_A"/>
    <property type="match status" value="1"/>
</dbReference>
<evidence type="ECO:0000256" key="3">
    <source>
        <dbReference type="ARBA" id="ARBA00013308"/>
    </source>
</evidence>
<evidence type="ECO:0000313" key="17">
    <source>
        <dbReference type="EMBL" id="CCG08928.1"/>
    </source>
</evidence>
<feature type="binding site" evidence="15">
    <location>
        <begin position="62"/>
        <end position="66"/>
    </location>
    <ligand>
        <name>NAD(+)</name>
        <dbReference type="ChEBI" id="CHEBI:57540"/>
    </ligand>
</feature>
<dbReference type="SMART" id="SM00532">
    <property type="entry name" value="LIGANc"/>
    <property type="match status" value="1"/>
</dbReference>
<dbReference type="FunFam" id="1.10.150.20:FF:000007">
    <property type="entry name" value="DNA ligase"/>
    <property type="match status" value="1"/>
</dbReference>
<feature type="binding site" evidence="15">
    <location>
        <position position="323"/>
    </location>
    <ligand>
        <name>NAD(+)</name>
        <dbReference type="ChEBI" id="CHEBI:57540"/>
    </ligand>
</feature>
<accession>H6SLR3</accession>
<dbReference type="Gene3D" id="1.10.287.610">
    <property type="entry name" value="Helix hairpin bin"/>
    <property type="match status" value="1"/>
</dbReference>
<dbReference type="GO" id="GO:0003911">
    <property type="term" value="F:DNA ligase (NAD+) activity"/>
    <property type="evidence" value="ECO:0007669"/>
    <property type="project" value="UniProtKB-UniRule"/>
</dbReference>
<dbReference type="STRING" id="1150469.RSPPHO_02302"/>
<dbReference type="PROSITE" id="PS01056">
    <property type="entry name" value="DNA_LIGASE_N2"/>
    <property type="match status" value="1"/>
</dbReference>
<evidence type="ECO:0000313" key="18">
    <source>
        <dbReference type="Proteomes" id="UP000033220"/>
    </source>
</evidence>
<dbReference type="InterPro" id="IPR003583">
    <property type="entry name" value="Hlx-hairpin-Hlx_DNA-bd_motif"/>
</dbReference>
<dbReference type="FunFam" id="2.40.50.140:FF:000012">
    <property type="entry name" value="DNA ligase"/>
    <property type="match status" value="1"/>
</dbReference>
<dbReference type="CDD" id="cd17748">
    <property type="entry name" value="BRCT_DNA_ligase_like"/>
    <property type="match status" value="1"/>
</dbReference>
<feature type="domain" description="BRCT" evidence="16">
    <location>
        <begin position="642"/>
        <end position="712"/>
    </location>
</feature>
<dbReference type="Proteomes" id="UP000033220">
    <property type="component" value="Chromosome DSM 122"/>
</dbReference>
<keyword evidence="8 15" id="KW-0862">Zinc</keyword>
<dbReference type="Gene3D" id="1.10.150.20">
    <property type="entry name" value="5' to 3' exonuclease, C-terminal subdomain"/>
    <property type="match status" value="2"/>
</dbReference>
<organism evidence="17 18">
    <name type="scientific">Pararhodospirillum photometricum DSM 122</name>
    <dbReference type="NCBI Taxonomy" id="1150469"/>
    <lineage>
        <taxon>Bacteria</taxon>
        <taxon>Pseudomonadati</taxon>
        <taxon>Pseudomonadota</taxon>
        <taxon>Alphaproteobacteria</taxon>
        <taxon>Rhodospirillales</taxon>
        <taxon>Rhodospirillaceae</taxon>
        <taxon>Pararhodospirillum</taxon>
    </lineage>
</organism>
<gene>
    <name evidence="15 17" type="primary">ligA</name>
    <name evidence="17" type="ORF">RSPPHO_02302</name>
</gene>
<dbReference type="SMART" id="SM00292">
    <property type="entry name" value="BRCT"/>
    <property type="match status" value="1"/>
</dbReference>
<evidence type="ECO:0000256" key="8">
    <source>
        <dbReference type="ARBA" id="ARBA00022833"/>
    </source>
</evidence>
<feature type="binding site" evidence="15">
    <location>
        <position position="444"/>
    </location>
    <ligand>
        <name>Zn(2+)</name>
        <dbReference type="ChEBI" id="CHEBI:29105"/>
    </ligand>
</feature>
<dbReference type="Gene3D" id="3.40.50.10190">
    <property type="entry name" value="BRCT domain"/>
    <property type="match status" value="1"/>
</dbReference>
<evidence type="ECO:0000256" key="10">
    <source>
        <dbReference type="ARBA" id="ARBA00023027"/>
    </source>
</evidence>
<dbReference type="GO" id="GO:0006260">
    <property type="term" value="P:DNA replication"/>
    <property type="evidence" value="ECO:0007669"/>
    <property type="project" value="UniProtKB-KW"/>
</dbReference>
<dbReference type="AlphaFoldDB" id="H6SLR3"/>
<dbReference type="SMART" id="SM00278">
    <property type="entry name" value="HhH1"/>
    <property type="match status" value="4"/>
</dbReference>
<dbReference type="Gene3D" id="6.20.10.30">
    <property type="match status" value="1"/>
</dbReference>
<keyword evidence="18" id="KW-1185">Reference proteome</keyword>
<dbReference type="SUPFAM" id="SSF50249">
    <property type="entry name" value="Nucleic acid-binding proteins"/>
    <property type="match status" value="1"/>
</dbReference>
<dbReference type="Pfam" id="PF00533">
    <property type="entry name" value="BRCT"/>
    <property type="match status" value="1"/>
</dbReference>
<comment type="cofactor">
    <cofactor evidence="15">
        <name>Mg(2+)</name>
        <dbReference type="ChEBI" id="CHEBI:18420"/>
    </cofactor>
    <cofactor evidence="15">
        <name>Mn(2+)</name>
        <dbReference type="ChEBI" id="CHEBI:29035"/>
    </cofactor>
</comment>
<dbReference type="SUPFAM" id="SSF52113">
    <property type="entry name" value="BRCT domain"/>
    <property type="match status" value="1"/>
</dbReference>
<comment type="catalytic activity">
    <reaction evidence="13 15">
        <text>NAD(+) + (deoxyribonucleotide)n-3'-hydroxyl + 5'-phospho-(deoxyribonucleotide)m = (deoxyribonucleotide)n+m + AMP + beta-nicotinamide D-nucleotide.</text>
        <dbReference type="EC" id="6.5.1.2"/>
    </reaction>
</comment>
<dbReference type="SUPFAM" id="SSF47781">
    <property type="entry name" value="RuvA domain 2-like"/>
    <property type="match status" value="1"/>
</dbReference>
<protein>
    <recommendedName>
        <fullName evidence="3 15">DNA ligase</fullName>
        <ecNumber evidence="2 15">6.5.1.2</ecNumber>
    </recommendedName>
    <alternativeName>
        <fullName evidence="15">Polydeoxyribonucleotide synthase [NAD(+)]</fullName>
    </alternativeName>
</protein>
<feature type="binding site" evidence="15">
    <location>
        <position position="205"/>
    </location>
    <ligand>
        <name>NAD(+)</name>
        <dbReference type="ChEBI" id="CHEBI:57540"/>
    </ligand>
</feature>
<dbReference type="FunFam" id="3.30.470.30:FF:000001">
    <property type="entry name" value="DNA ligase"/>
    <property type="match status" value="1"/>
</dbReference>
<feature type="binding site" evidence="15">
    <location>
        <position position="441"/>
    </location>
    <ligand>
        <name>Zn(2+)</name>
        <dbReference type="ChEBI" id="CHEBI:29105"/>
    </ligand>
</feature>
<dbReference type="PANTHER" id="PTHR23389">
    <property type="entry name" value="CHROMOSOME TRANSMISSION FIDELITY FACTOR 18"/>
    <property type="match status" value="1"/>
</dbReference>
<dbReference type="SUPFAM" id="SSF56091">
    <property type="entry name" value="DNA ligase/mRNA capping enzyme, catalytic domain"/>
    <property type="match status" value="1"/>
</dbReference>
<evidence type="ECO:0000256" key="1">
    <source>
        <dbReference type="ARBA" id="ARBA00004067"/>
    </source>
</evidence>
<dbReference type="Gene3D" id="3.30.470.30">
    <property type="entry name" value="DNA ligase/mRNA capping enzyme"/>
    <property type="match status" value="1"/>
</dbReference>
<dbReference type="EC" id="6.5.1.2" evidence="2 15"/>
<keyword evidence="7 15" id="KW-0227">DNA damage</keyword>
<dbReference type="KEGG" id="rpm:RSPPHO_02302"/>
<dbReference type="PROSITE" id="PS50172">
    <property type="entry name" value="BRCT"/>
    <property type="match status" value="1"/>
</dbReference>
<dbReference type="InterPro" id="IPR004149">
    <property type="entry name" value="Znf_DNAligase_C4"/>
</dbReference>
<comment type="similarity">
    <text evidence="14 15">Belongs to the NAD-dependent DNA ligase family. LigA subfamily.</text>
</comment>